<organism evidence="3 4">
    <name type="scientific">Cryptosporidium xiaoi</name>
    <dbReference type="NCBI Taxonomy" id="659607"/>
    <lineage>
        <taxon>Eukaryota</taxon>
        <taxon>Sar</taxon>
        <taxon>Alveolata</taxon>
        <taxon>Apicomplexa</taxon>
        <taxon>Conoidasida</taxon>
        <taxon>Coccidia</taxon>
        <taxon>Eucoccidiorida</taxon>
        <taxon>Eimeriorina</taxon>
        <taxon>Cryptosporidiidae</taxon>
        <taxon>Cryptosporidium</taxon>
    </lineage>
</organism>
<dbReference type="SMART" id="SM00268">
    <property type="entry name" value="ACTIN"/>
    <property type="match status" value="1"/>
</dbReference>
<evidence type="ECO:0000256" key="2">
    <source>
        <dbReference type="RuleBase" id="RU000487"/>
    </source>
</evidence>
<gene>
    <name evidence="3" type="ORF">RS030_101613</name>
</gene>
<proteinExistence type="inferred from homology"/>
<comment type="similarity">
    <text evidence="2">Belongs to the actin family.</text>
</comment>
<dbReference type="PANTHER" id="PTHR11937">
    <property type="entry name" value="ACTIN"/>
    <property type="match status" value="1"/>
</dbReference>
<dbReference type="InterPro" id="IPR004000">
    <property type="entry name" value="Actin"/>
</dbReference>
<name>A0AAV9Y2M6_9CRYT</name>
<dbReference type="AlphaFoldDB" id="A0AAV9Y2M6"/>
<keyword evidence="4" id="KW-1185">Reference proteome</keyword>
<dbReference type="Pfam" id="PF00022">
    <property type="entry name" value="Actin"/>
    <property type="match status" value="1"/>
</dbReference>
<comment type="caution">
    <text evidence="3">The sequence shown here is derived from an EMBL/GenBank/DDBJ whole genome shotgun (WGS) entry which is preliminary data.</text>
</comment>
<evidence type="ECO:0000313" key="3">
    <source>
        <dbReference type="EMBL" id="KAK6591157.1"/>
    </source>
</evidence>
<dbReference type="EMBL" id="JAWDEY010000001">
    <property type="protein sequence ID" value="KAK6591157.1"/>
    <property type="molecule type" value="Genomic_DNA"/>
</dbReference>
<evidence type="ECO:0000313" key="4">
    <source>
        <dbReference type="Proteomes" id="UP001311799"/>
    </source>
</evidence>
<dbReference type="Gene3D" id="3.90.640.10">
    <property type="entry name" value="Actin, Chain A, domain 4"/>
    <property type="match status" value="1"/>
</dbReference>
<comment type="catalytic activity">
    <reaction evidence="1">
        <text>ATP + H2O = ADP + phosphate + H(+)</text>
        <dbReference type="Rhea" id="RHEA:13065"/>
        <dbReference type="ChEBI" id="CHEBI:15377"/>
        <dbReference type="ChEBI" id="CHEBI:15378"/>
        <dbReference type="ChEBI" id="CHEBI:30616"/>
        <dbReference type="ChEBI" id="CHEBI:43474"/>
        <dbReference type="ChEBI" id="CHEBI:456216"/>
    </reaction>
</comment>
<dbReference type="Proteomes" id="UP001311799">
    <property type="component" value="Unassembled WGS sequence"/>
</dbReference>
<sequence>MNLLSEITQNKACVIIHIGRRHLKAGFSKKLEPLVILQTSELFSKCEEILEINKGDDKSEYEYIRFLKDSKHWKRNLTILIRNLYMEHLRCNSKDYPVLLLERTLFPSELSSCICKILHEIFEVPAIKRISEPITSLFTTSILTGIVVDIGTNETIITPIYNGYPIEYNIRIIPCGYLLLRDHFKKMLLNQYKLNEPEKTEEIENISDKLLDNLIFNSGIVREHFESDKCSIEISDFTYENVLSNDKYINIFISKESRYKPFNIFFGEKQDDSSTVYNIILDGIIDCIKASNRDIKLEISQNILICGGLGSVPGFEQRIQNELKEYASKDKYINNISDSIFVSSPPISPFLRSYIGAVIMLLSKNKPNFTPIENHNPQN</sequence>
<dbReference type="Gene3D" id="3.30.420.40">
    <property type="match status" value="2"/>
</dbReference>
<protein>
    <submittedName>
        <fullName evidence="3">Actin</fullName>
    </submittedName>
</protein>
<evidence type="ECO:0000256" key="1">
    <source>
        <dbReference type="ARBA" id="ARBA00049360"/>
    </source>
</evidence>
<dbReference type="SUPFAM" id="SSF53067">
    <property type="entry name" value="Actin-like ATPase domain"/>
    <property type="match status" value="2"/>
</dbReference>
<reference evidence="3 4" key="1">
    <citation type="submission" date="2023-10" db="EMBL/GenBank/DDBJ databases">
        <title>Comparative genomics analysis reveals potential genetic determinants of host preference in Cryptosporidium xiaoi.</title>
        <authorList>
            <person name="Xiao L."/>
            <person name="Li J."/>
        </authorList>
    </citation>
    <scope>NUCLEOTIDE SEQUENCE [LARGE SCALE GENOMIC DNA]</scope>
    <source>
        <strain evidence="3 4">52996</strain>
    </source>
</reference>
<dbReference type="InterPro" id="IPR043129">
    <property type="entry name" value="ATPase_NBD"/>
</dbReference>
<accession>A0AAV9Y2M6</accession>